<reference evidence="2" key="1">
    <citation type="submission" date="2020-06" db="EMBL/GenBank/DDBJ databases">
        <title>Draft genome sequences of strains closely related to Aspergillus parafelis and Aspergillus hiratsukae.</title>
        <authorList>
            <person name="Dos Santos R.A.C."/>
            <person name="Rivero-Menendez O."/>
            <person name="Steenwyk J.L."/>
            <person name="Mead M.E."/>
            <person name="Goldman G.H."/>
            <person name="Alastruey-Izquierdo A."/>
            <person name="Rokas A."/>
        </authorList>
    </citation>
    <scope>NUCLEOTIDE SEQUENCE</scope>
    <source>
        <strain evidence="2">CNM-CM5623</strain>
    </source>
</reference>
<dbReference type="EMBL" id="JACBAE010000752">
    <property type="protein sequence ID" value="KAF7174610.1"/>
    <property type="molecule type" value="Genomic_DNA"/>
</dbReference>
<sequence length="88" mass="9734">MNGDLIRPREFVLPAPESAVKRVLSLVLIDSSHWERVDRRQSKAPTPQDLRGPPPPLRGAGPGPLRFGRWHIQPEPLADDDPSGRAVS</sequence>
<comment type="caution">
    <text evidence="2">The sequence shown here is derived from an EMBL/GenBank/DDBJ whole genome shotgun (WGS) entry which is preliminary data.</text>
</comment>
<evidence type="ECO:0000313" key="2">
    <source>
        <dbReference type="EMBL" id="KAF7174610.1"/>
    </source>
</evidence>
<dbReference type="AlphaFoldDB" id="A0A8H6V1X5"/>
<feature type="region of interest" description="Disordered" evidence="1">
    <location>
        <begin position="35"/>
        <end position="88"/>
    </location>
</feature>
<protein>
    <submittedName>
        <fullName evidence="2">Uncharacterized protein</fullName>
    </submittedName>
</protein>
<accession>A0A8H6V1X5</accession>
<dbReference type="Proteomes" id="UP000654922">
    <property type="component" value="Unassembled WGS sequence"/>
</dbReference>
<evidence type="ECO:0000313" key="3">
    <source>
        <dbReference type="Proteomes" id="UP000654922"/>
    </source>
</evidence>
<name>A0A8H6V1X5_9EURO</name>
<evidence type="ECO:0000256" key="1">
    <source>
        <dbReference type="SAM" id="MobiDB-lite"/>
    </source>
</evidence>
<proteinExistence type="predicted"/>
<organism evidence="2 3">
    <name type="scientific">Aspergillus felis</name>
    <dbReference type="NCBI Taxonomy" id="1287682"/>
    <lineage>
        <taxon>Eukaryota</taxon>
        <taxon>Fungi</taxon>
        <taxon>Dikarya</taxon>
        <taxon>Ascomycota</taxon>
        <taxon>Pezizomycotina</taxon>
        <taxon>Eurotiomycetes</taxon>
        <taxon>Eurotiomycetidae</taxon>
        <taxon>Eurotiales</taxon>
        <taxon>Aspergillaceae</taxon>
        <taxon>Aspergillus</taxon>
        <taxon>Aspergillus subgen. Fumigati</taxon>
    </lineage>
</organism>
<gene>
    <name evidence="2" type="ORF">CNMCM5623_008453</name>
</gene>